<dbReference type="SUPFAM" id="SSF103473">
    <property type="entry name" value="MFS general substrate transporter"/>
    <property type="match status" value="1"/>
</dbReference>
<evidence type="ECO:0000313" key="3">
    <source>
        <dbReference type="EMBL" id="KAJ3657771.1"/>
    </source>
</evidence>
<comment type="caution">
    <text evidence="3">The sequence shown here is derived from an EMBL/GenBank/DDBJ whole genome shotgun (WGS) entry which is preliminary data.</text>
</comment>
<feature type="transmembrane region" description="Helical" evidence="2">
    <location>
        <begin position="94"/>
        <end position="112"/>
    </location>
</feature>
<feature type="transmembrane region" description="Helical" evidence="2">
    <location>
        <begin position="20"/>
        <end position="49"/>
    </location>
</feature>
<feature type="transmembrane region" description="Helical" evidence="2">
    <location>
        <begin position="184"/>
        <end position="201"/>
    </location>
</feature>
<accession>A0AA38MIN9</accession>
<name>A0AA38MIN9_9CUCU</name>
<dbReference type="EMBL" id="JALNTZ010000003">
    <property type="protein sequence ID" value="KAJ3657771.1"/>
    <property type="molecule type" value="Genomic_DNA"/>
</dbReference>
<dbReference type="AlphaFoldDB" id="A0AA38MIN9"/>
<evidence type="ECO:0000256" key="2">
    <source>
        <dbReference type="SAM" id="Phobius"/>
    </source>
</evidence>
<feature type="transmembrane region" description="Helical" evidence="2">
    <location>
        <begin position="480"/>
        <end position="497"/>
    </location>
</feature>
<keyword evidence="2" id="KW-0812">Transmembrane</keyword>
<proteinExistence type="predicted"/>
<feature type="transmembrane region" description="Helical" evidence="2">
    <location>
        <begin position="542"/>
        <end position="564"/>
    </location>
</feature>
<feature type="compositionally biased region" description="Acidic residues" evidence="1">
    <location>
        <begin position="241"/>
        <end position="264"/>
    </location>
</feature>
<evidence type="ECO:0000256" key="1">
    <source>
        <dbReference type="SAM" id="MobiDB-lite"/>
    </source>
</evidence>
<keyword evidence="2" id="KW-1133">Transmembrane helix</keyword>
<dbReference type="GO" id="GO:0008028">
    <property type="term" value="F:monocarboxylic acid transmembrane transporter activity"/>
    <property type="evidence" value="ECO:0007669"/>
    <property type="project" value="TreeGrafter"/>
</dbReference>
<keyword evidence="2" id="KW-0472">Membrane</keyword>
<dbReference type="Proteomes" id="UP001168821">
    <property type="component" value="Unassembled WGS sequence"/>
</dbReference>
<dbReference type="PANTHER" id="PTHR11360:SF284">
    <property type="entry name" value="EG:103B4.3 PROTEIN-RELATED"/>
    <property type="match status" value="1"/>
</dbReference>
<dbReference type="InterPro" id="IPR036259">
    <property type="entry name" value="MFS_trans_sf"/>
</dbReference>
<feature type="transmembrane region" description="Helical" evidence="2">
    <location>
        <begin position="503"/>
        <end position="521"/>
    </location>
</feature>
<feature type="transmembrane region" description="Helical" evidence="2">
    <location>
        <begin position="570"/>
        <end position="588"/>
    </location>
</feature>
<reference evidence="3" key="1">
    <citation type="journal article" date="2023" name="G3 (Bethesda)">
        <title>Whole genome assemblies of Zophobas morio and Tenebrio molitor.</title>
        <authorList>
            <person name="Kaur S."/>
            <person name="Stinson S.A."/>
            <person name="diCenzo G.C."/>
        </authorList>
    </citation>
    <scope>NUCLEOTIDE SEQUENCE</scope>
    <source>
        <strain evidence="3">QUZm001</strain>
    </source>
</reference>
<feature type="transmembrane region" description="Helical" evidence="2">
    <location>
        <begin position="449"/>
        <end position="468"/>
    </location>
</feature>
<feature type="region of interest" description="Disordered" evidence="1">
    <location>
        <begin position="226"/>
        <end position="273"/>
    </location>
</feature>
<dbReference type="InterPro" id="IPR050327">
    <property type="entry name" value="Proton-linked_MCT"/>
</dbReference>
<feature type="transmembrane region" description="Helical" evidence="2">
    <location>
        <begin position="118"/>
        <end position="140"/>
    </location>
</feature>
<gene>
    <name evidence="3" type="ORF">Zmor_009553</name>
</gene>
<dbReference type="PANTHER" id="PTHR11360">
    <property type="entry name" value="MONOCARBOXYLATE TRANSPORTER"/>
    <property type="match status" value="1"/>
</dbReference>
<organism evidence="3 4">
    <name type="scientific">Zophobas morio</name>
    <dbReference type="NCBI Taxonomy" id="2755281"/>
    <lineage>
        <taxon>Eukaryota</taxon>
        <taxon>Metazoa</taxon>
        <taxon>Ecdysozoa</taxon>
        <taxon>Arthropoda</taxon>
        <taxon>Hexapoda</taxon>
        <taxon>Insecta</taxon>
        <taxon>Pterygota</taxon>
        <taxon>Neoptera</taxon>
        <taxon>Endopterygota</taxon>
        <taxon>Coleoptera</taxon>
        <taxon>Polyphaga</taxon>
        <taxon>Cucujiformia</taxon>
        <taxon>Tenebrionidae</taxon>
        <taxon>Zophobas</taxon>
    </lineage>
</organism>
<protein>
    <submittedName>
        <fullName evidence="3">Uncharacterized protein</fullName>
    </submittedName>
</protein>
<keyword evidence="4" id="KW-1185">Reference proteome</keyword>
<evidence type="ECO:0000313" key="4">
    <source>
        <dbReference type="Proteomes" id="UP001168821"/>
    </source>
</evidence>
<feature type="transmembrane region" description="Helical" evidence="2">
    <location>
        <begin position="405"/>
        <end position="429"/>
    </location>
</feature>
<sequence>MRRLNSDFSDKSTENWKTPYLEIVAVGTIQFFLALLIMCYGVFLMQFILKDLYSLKSSLWTAIFFVSSAKITNPWVKSYCKHLDNVKLKVHKRNIIVTVLLLFNDLVVLSFYKTTTSVFVLYGIFGGIFSSIITVHLNYLTSEAFKHHPQLFTFLDQLMKALSLLLLPHLTLLFTNVYGTTQSFLIIAGLILNIIPACLLIHHKTRQKKTLCRFQTVDQLSIEMTDLSSKQPVVQEPSSSSEDEDDDDDDDDNEDEDLQVEESESDKPAPVSSMSVQRYFQNVGVKILPNIPEESDAEEDDDDINEISSKRLSRISAILQEINDHAHKDVNLSVTNLFQPEEVCERVETDNVEVEFLSEASQKKARCFSISSSFVNDVKAKKRKLKAFCYKNFVKAVPRTLGCGYFYPAVVSNCVTSTSSAIVFAAAPYFMFLHNEHEYRNYPNTTEEATFLLTLIGFSWIFFLAGYPVFNKLSAFKTKALFLVGLSVLGFSLYVVHKFSYDNFVLFSLTFGLGHGIIMYAESIANEEFFGEAKWQTMRGALEISTGLLVILIYSIIYFCNFEIYVLLSYAYWFYIFDVGLWIVAYVTKKIFVYCKNRGRYNVQNYPDFDF</sequence>